<keyword evidence="11" id="KW-0325">Glycoprotein</keyword>
<gene>
    <name evidence="15" type="ORF">ElyMa_001076100</name>
</gene>
<dbReference type="FunFam" id="3.40.50.11660:FF:000002">
    <property type="entry name" value="Alpha-(1,3)-fucosyltransferase"/>
    <property type="match status" value="1"/>
</dbReference>
<feature type="domain" description="Fucosyltransferase N-terminal" evidence="14">
    <location>
        <begin position="118"/>
        <end position="221"/>
    </location>
</feature>
<dbReference type="Proteomes" id="UP000762676">
    <property type="component" value="Unassembled WGS sequence"/>
</dbReference>
<dbReference type="InterPro" id="IPR055270">
    <property type="entry name" value="Glyco_tran_10_C"/>
</dbReference>
<evidence type="ECO:0000313" key="15">
    <source>
        <dbReference type="EMBL" id="GFS00626.1"/>
    </source>
</evidence>
<keyword evidence="5 12" id="KW-0808">Transferase</keyword>
<keyword evidence="6 12" id="KW-0812">Transmembrane</keyword>
<keyword evidence="9 12" id="KW-0333">Golgi apparatus</keyword>
<keyword evidence="7" id="KW-0735">Signal-anchor</keyword>
<dbReference type="Pfam" id="PF00852">
    <property type="entry name" value="Glyco_transf_10"/>
    <property type="match status" value="1"/>
</dbReference>
<keyword evidence="10 12" id="KW-0472">Membrane</keyword>
<evidence type="ECO:0000259" key="14">
    <source>
        <dbReference type="Pfam" id="PF17039"/>
    </source>
</evidence>
<dbReference type="SUPFAM" id="SSF53756">
    <property type="entry name" value="UDP-Glycosyltransferase/glycogen phosphorylase"/>
    <property type="match status" value="1"/>
</dbReference>
<evidence type="ECO:0000256" key="3">
    <source>
        <dbReference type="ARBA" id="ARBA00008919"/>
    </source>
</evidence>
<dbReference type="Gene3D" id="3.40.50.11660">
    <property type="entry name" value="Glycosyl transferase family 10, C-terminal domain"/>
    <property type="match status" value="1"/>
</dbReference>
<evidence type="ECO:0000256" key="4">
    <source>
        <dbReference type="ARBA" id="ARBA00022676"/>
    </source>
</evidence>
<proteinExistence type="inferred from homology"/>
<keyword evidence="16" id="KW-1185">Reference proteome</keyword>
<dbReference type="PANTHER" id="PTHR48438">
    <property type="entry name" value="ALPHA-(1,3)-FUCOSYLTRANSFERASE C-RELATED"/>
    <property type="match status" value="1"/>
</dbReference>
<dbReference type="GO" id="GO:0032580">
    <property type="term" value="C:Golgi cisterna membrane"/>
    <property type="evidence" value="ECO:0007669"/>
    <property type="project" value="UniProtKB-SubCell"/>
</dbReference>
<dbReference type="InterPro" id="IPR031481">
    <property type="entry name" value="Glyco_tran_10_N"/>
</dbReference>
<organism evidence="15 16">
    <name type="scientific">Elysia marginata</name>
    <dbReference type="NCBI Taxonomy" id="1093978"/>
    <lineage>
        <taxon>Eukaryota</taxon>
        <taxon>Metazoa</taxon>
        <taxon>Spiralia</taxon>
        <taxon>Lophotrochozoa</taxon>
        <taxon>Mollusca</taxon>
        <taxon>Gastropoda</taxon>
        <taxon>Heterobranchia</taxon>
        <taxon>Euthyneura</taxon>
        <taxon>Panpulmonata</taxon>
        <taxon>Sacoglossa</taxon>
        <taxon>Placobranchoidea</taxon>
        <taxon>Plakobranchidae</taxon>
        <taxon>Elysia</taxon>
    </lineage>
</organism>
<evidence type="ECO:0000256" key="5">
    <source>
        <dbReference type="ARBA" id="ARBA00022679"/>
    </source>
</evidence>
<comment type="subcellular location">
    <subcellularLocation>
        <location evidence="1">Golgi apparatus membrane</location>
        <topology evidence="1">Single-pass type II membrane protein</topology>
    </subcellularLocation>
    <subcellularLocation>
        <location evidence="12">Golgi apparatus</location>
        <location evidence="12">Golgi stack membrane</location>
        <topology evidence="12">Single-pass type II membrane protein</topology>
    </subcellularLocation>
</comment>
<protein>
    <recommendedName>
        <fullName evidence="12">Fucosyltransferase</fullName>
        <ecNumber evidence="12">2.4.1.-</ecNumber>
    </recommendedName>
</protein>
<evidence type="ECO:0000256" key="8">
    <source>
        <dbReference type="ARBA" id="ARBA00022989"/>
    </source>
</evidence>
<dbReference type="InterPro" id="IPR038577">
    <property type="entry name" value="GT10-like_C_sf"/>
</dbReference>
<name>A0AAV4HVC3_9GAST</name>
<evidence type="ECO:0000256" key="6">
    <source>
        <dbReference type="ARBA" id="ARBA00022692"/>
    </source>
</evidence>
<comment type="caution">
    <text evidence="15">The sequence shown here is derived from an EMBL/GenBank/DDBJ whole genome shotgun (WGS) entry which is preliminary data.</text>
</comment>
<reference evidence="15 16" key="1">
    <citation type="journal article" date="2021" name="Elife">
        <title>Chloroplast acquisition without the gene transfer in kleptoplastic sea slugs, Plakobranchus ocellatus.</title>
        <authorList>
            <person name="Maeda T."/>
            <person name="Takahashi S."/>
            <person name="Yoshida T."/>
            <person name="Shimamura S."/>
            <person name="Takaki Y."/>
            <person name="Nagai Y."/>
            <person name="Toyoda A."/>
            <person name="Suzuki Y."/>
            <person name="Arimoto A."/>
            <person name="Ishii H."/>
            <person name="Satoh N."/>
            <person name="Nishiyama T."/>
            <person name="Hasebe M."/>
            <person name="Maruyama T."/>
            <person name="Minagawa J."/>
            <person name="Obokata J."/>
            <person name="Shigenobu S."/>
        </authorList>
    </citation>
    <scope>NUCLEOTIDE SEQUENCE [LARGE SCALE GENOMIC DNA]</scope>
</reference>
<dbReference type="InterPro" id="IPR001503">
    <property type="entry name" value="Glyco_trans_10"/>
</dbReference>
<dbReference type="PANTHER" id="PTHR48438:SF1">
    <property type="entry name" value="ALPHA-(1,3)-FUCOSYLTRANSFERASE C-RELATED"/>
    <property type="match status" value="1"/>
</dbReference>
<evidence type="ECO:0000259" key="13">
    <source>
        <dbReference type="Pfam" id="PF00852"/>
    </source>
</evidence>
<evidence type="ECO:0000256" key="11">
    <source>
        <dbReference type="ARBA" id="ARBA00023180"/>
    </source>
</evidence>
<feature type="transmembrane region" description="Helical" evidence="12">
    <location>
        <begin position="37"/>
        <end position="57"/>
    </location>
</feature>
<comment type="pathway">
    <text evidence="2">Protein modification; protein glycosylation.</text>
</comment>
<keyword evidence="8 12" id="KW-1133">Transmembrane helix</keyword>
<dbReference type="GO" id="GO:0000139">
    <property type="term" value="C:Golgi membrane"/>
    <property type="evidence" value="ECO:0007669"/>
    <property type="project" value="UniProtKB-SubCell"/>
</dbReference>
<dbReference type="EC" id="2.4.1.-" evidence="12"/>
<comment type="similarity">
    <text evidence="3 12">Belongs to the glycosyltransferase 10 family.</text>
</comment>
<evidence type="ECO:0000256" key="2">
    <source>
        <dbReference type="ARBA" id="ARBA00004922"/>
    </source>
</evidence>
<evidence type="ECO:0000256" key="12">
    <source>
        <dbReference type="RuleBase" id="RU003832"/>
    </source>
</evidence>
<dbReference type="GO" id="GO:0008417">
    <property type="term" value="F:fucosyltransferase activity"/>
    <property type="evidence" value="ECO:0007669"/>
    <property type="project" value="InterPro"/>
</dbReference>
<accession>A0AAV4HVC3</accession>
<dbReference type="AlphaFoldDB" id="A0AAV4HVC3"/>
<evidence type="ECO:0000256" key="9">
    <source>
        <dbReference type="ARBA" id="ARBA00023034"/>
    </source>
</evidence>
<keyword evidence="4 12" id="KW-0328">Glycosyltransferase</keyword>
<evidence type="ECO:0000256" key="1">
    <source>
        <dbReference type="ARBA" id="ARBA00004323"/>
    </source>
</evidence>
<dbReference type="Pfam" id="PF17039">
    <property type="entry name" value="Glyco_tran_10_N"/>
    <property type="match status" value="1"/>
</dbReference>
<dbReference type="EMBL" id="BMAT01002172">
    <property type="protein sequence ID" value="GFS00626.1"/>
    <property type="molecule type" value="Genomic_DNA"/>
</dbReference>
<feature type="domain" description="Fucosyltransferase C-terminal" evidence="13">
    <location>
        <begin position="248"/>
        <end position="420"/>
    </location>
</feature>
<evidence type="ECO:0000256" key="10">
    <source>
        <dbReference type="ARBA" id="ARBA00023136"/>
    </source>
</evidence>
<evidence type="ECO:0000313" key="16">
    <source>
        <dbReference type="Proteomes" id="UP000762676"/>
    </source>
</evidence>
<evidence type="ECO:0000256" key="7">
    <source>
        <dbReference type="ARBA" id="ARBA00022968"/>
    </source>
</evidence>
<sequence>MKTLIKSRTRSSSKTKNSLFLFLNPQTNVQATRVRSLCYLMLVLVIVNTFPMIYILMSDPSQWLNTRPRRVSPFKIHITTQPKATEATTTSIPRLVPKPEGEKLILFLDFPNYYQVDERAGRFGLSQCNDKNPFPQPIKCELTTDYNRFNQSDAVVFYSHGKNNMEDFKFTPKKHLGQTWTFFAAESPEYSSNLVFSSSEFHNKFNSSMTYRTDSEFWHGYVRPERKKTPMDAQQKKQQETELRWAFRNKTRMAAIFVSHCSTSSNRGKYIRQLKKFMDVDVFGRCGHLKCVDRARCDELLAREYKFYLAFENSLCVDYVTEKLLRAMNTMRVVPVVRGGADYSRLFPVNSVIDAGQFFSAYELAHHLNSLAEDEDEWVRMFQWTWNWKMVGSQLPLCQYCYHLYKRNRPGHVHANIHDWWTSGACNKPIDL</sequence>